<reference evidence="3 4" key="1">
    <citation type="submission" date="2023-08" db="EMBL/GenBank/DDBJ databases">
        <title>Rhodoferax potami sp. nov. and Rhodoferax mekongensis sp. nov., isolated from the Mekong River in Thailand.</title>
        <authorList>
            <person name="Kitikhun S."/>
            <person name="Charoenyingcharoen P."/>
            <person name="Siriarchawattana P."/>
            <person name="Likhitrattanapisal S."/>
            <person name="Nilsakha T."/>
            <person name="Chanpet A."/>
            <person name="Rattanawaree P."/>
            <person name="Ingsriswang S."/>
        </authorList>
    </citation>
    <scope>NUCLEOTIDE SEQUENCE [LARGE SCALE GENOMIC DNA]</scope>
    <source>
        <strain evidence="3 4">TBRC 17307</strain>
    </source>
</reference>
<dbReference type="InterPro" id="IPR006311">
    <property type="entry name" value="TAT_signal"/>
</dbReference>
<dbReference type="PANTHER" id="PTHR42928">
    <property type="entry name" value="TRICARBOXYLATE-BINDING PROTEIN"/>
    <property type="match status" value="1"/>
</dbReference>
<dbReference type="CDD" id="cd13578">
    <property type="entry name" value="PBP2_Bug27"/>
    <property type="match status" value="1"/>
</dbReference>
<dbReference type="PANTHER" id="PTHR42928:SF5">
    <property type="entry name" value="BLR1237 PROTEIN"/>
    <property type="match status" value="1"/>
</dbReference>
<dbReference type="InterPro" id="IPR005064">
    <property type="entry name" value="BUG"/>
</dbReference>
<organism evidence="3 4">
    <name type="scientific">Rhodoferax mekongensis</name>
    <dbReference type="NCBI Taxonomy" id="3068341"/>
    <lineage>
        <taxon>Bacteria</taxon>
        <taxon>Pseudomonadati</taxon>
        <taxon>Pseudomonadota</taxon>
        <taxon>Betaproteobacteria</taxon>
        <taxon>Burkholderiales</taxon>
        <taxon>Comamonadaceae</taxon>
        <taxon>Rhodoferax</taxon>
    </lineage>
</organism>
<accession>A0ABZ0B2Z8</accession>
<comment type="similarity">
    <text evidence="1">Belongs to the UPF0065 (bug) family.</text>
</comment>
<evidence type="ECO:0000256" key="2">
    <source>
        <dbReference type="SAM" id="SignalP"/>
    </source>
</evidence>
<dbReference type="Gene3D" id="3.40.190.150">
    <property type="entry name" value="Bordetella uptake gene, domain 1"/>
    <property type="match status" value="1"/>
</dbReference>
<dbReference type="InterPro" id="IPR042100">
    <property type="entry name" value="Bug_dom1"/>
</dbReference>
<name>A0ABZ0B2Z8_9BURK</name>
<evidence type="ECO:0000313" key="4">
    <source>
        <dbReference type="Proteomes" id="UP001302257"/>
    </source>
</evidence>
<gene>
    <name evidence="3" type="ORF">RAN89_04750</name>
</gene>
<dbReference type="Pfam" id="PF03401">
    <property type="entry name" value="TctC"/>
    <property type="match status" value="1"/>
</dbReference>
<feature type="chain" id="PRO_5045741415" evidence="2">
    <location>
        <begin position="27"/>
        <end position="325"/>
    </location>
</feature>
<evidence type="ECO:0000256" key="1">
    <source>
        <dbReference type="ARBA" id="ARBA00006987"/>
    </source>
</evidence>
<feature type="signal peptide" evidence="2">
    <location>
        <begin position="1"/>
        <end position="26"/>
    </location>
</feature>
<dbReference type="EMBL" id="CP132507">
    <property type="protein sequence ID" value="WNO05746.1"/>
    <property type="molecule type" value="Genomic_DNA"/>
</dbReference>
<dbReference type="Proteomes" id="UP001302257">
    <property type="component" value="Chromosome"/>
</dbReference>
<sequence length="325" mass="33746">MNRFTRRSAMAAIAASALTAAIPALADTFPSKPIRIVVPFGAGGVADLTARTVAQKLSESLGQPVIIDNKPGAGGVGAGEAVAKAEPDGHTLLLMSNGTAVSAGLFKSLPFDAQHDFAPISTLGYFDLAVLASANAPYKNLGELMAYAKANPGKLNVGTINIGSTQHLAAELFKSRTGLDFLIVPFNGTPALTTALRGGQVDVAIEILGPMMGQVNSKAVRPLAILGDERAAQVPDVPTVMQSGVANFDVSSWNALAAPAKTPKDVIARLNKEVQAALAHPDVKKKLFELNVQAKGSSPEKLGELLGSEIKRWSEVISKAGVPRL</sequence>
<dbReference type="PIRSF" id="PIRSF017082">
    <property type="entry name" value="YflP"/>
    <property type="match status" value="1"/>
</dbReference>
<dbReference type="PROSITE" id="PS51318">
    <property type="entry name" value="TAT"/>
    <property type="match status" value="1"/>
</dbReference>
<protein>
    <submittedName>
        <fullName evidence="3">Tripartite tricarboxylate transporter substrate binding protein</fullName>
    </submittedName>
</protein>
<evidence type="ECO:0000313" key="3">
    <source>
        <dbReference type="EMBL" id="WNO05746.1"/>
    </source>
</evidence>
<dbReference type="Gene3D" id="3.40.190.10">
    <property type="entry name" value="Periplasmic binding protein-like II"/>
    <property type="match status" value="1"/>
</dbReference>
<keyword evidence="4" id="KW-1185">Reference proteome</keyword>
<keyword evidence="2" id="KW-0732">Signal</keyword>
<proteinExistence type="inferred from homology"/>
<dbReference type="SUPFAM" id="SSF53850">
    <property type="entry name" value="Periplasmic binding protein-like II"/>
    <property type="match status" value="1"/>
</dbReference>
<dbReference type="RefSeq" id="WP_313868482.1">
    <property type="nucleotide sequence ID" value="NZ_CP132507.1"/>
</dbReference>